<dbReference type="SUPFAM" id="SSF51556">
    <property type="entry name" value="Metallo-dependent hydrolases"/>
    <property type="match status" value="1"/>
</dbReference>
<dbReference type="InterPro" id="IPR008147">
    <property type="entry name" value="Gln_synt_N"/>
</dbReference>
<dbReference type="GO" id="GO:0006542">
    <property type="term" value="P:glutamine biosynthetic process"/>
    <property type="evidence" value="ECO:0007669"/>
    <property type="project" value="InterPro"/>
</dbReference>
<dbReference type="PANTHER" id="PTHR43383:SF2">
    <property type="entry name" value="AMIDOHYDROLASE 2 FAMILY PROTEIN"/>
    <property type="match status" value="1"/>
</dbReference>
<dbReference type="InterPro" id="IPR036651">
    <property type="entry name" value="Gln_synt_N_sf"/>
</dbReference>
<dbReference type="Pfam" id="PF04909">
    <property type="entry name" value="Amidohydro_2"/>
    <property type="match status" value="1"/>
</dbReference>
<dbReference type="OrthoDB" id="3364440at2759"/>
<dbReference type="PANTHER" id="PTHR43383">
    <property type="entry name" value="NODULIN 6"/>
    <property type="match status" value="1"/>
</dbReference>
<dbReference type="Gene3D" id="3.20.20.140">
    <property type="entry name" value="Metal-dependent hydrolases"/>
    <property type="match status" value="1"/>
</dbReference>
<protein>
    <recommendedName>
        <fullName evidence="1">Glutamine synthetase</fullName>
    </recommendedName>
</protein>
<keyword evidence="7" id="KW-1185">Reference proteome</keyword>
<sequence>MAMSLSALRHLIHTHPLIDNHAHNLLSVAAATDYAAYPFEQIVSEAHGPALRNARSALPLHRAAQQLAELYGTSSANWAGLVAARDRWVQRDYPGLVRQCLEGTHALLLDDLLTDSDVESYSWHDRFTPAPTRRIVRIEAIAQQTLAQLPPIDSSEDAAAVASRFDVFRRRFQEQLTAAIEDPAVVGFKSVVCYRTGLNVQPVDDADAATHLLPAFARVLCTPGHRVEDKPLNDWIVRCLLTLLQDASATARQPVRKPLQLHTGLGDTDIDLVLANPAHLQPIIAQYPGVDFVLLHSAYPYTRQAGYLACCYDNVYLDLGEVFPMVSRDAQESILRESLELVPSTRLLWSTDGHFFPESFWLANRQFRAALERVLVEYVSEGDYTVEQARQAAADMLFHNSNRLYDLRETPIYRDGDASDLSVRSNCSPAAALDAFLGRNPHVRYVWMQWLDYTATVRVRIFPVAEFARIVRQQRRIGVCLAVQWMLQDDLVAPEGSVTGQYYMTPDLDTLRVNAGLGDQPRSASVFSNWKSEGGAPLDGCPRNTLQRVVDQLRPFGTTATCGFEIEVVFLREHGHEYVPAVSNHSWSQMTPDTRRLLPILEEIAETCAAIGLPLQQFHAESAPGQFEFILPPAAPVAAVDALVSARQVVVQVAERHGLRATLHPRAVPGAAGTAAHAHLSLSPAETDVEERFLAGMLAHYRALVAFTFSQDASYERVRPGLWAGSTWVAWGSQNRETPLRKISPAHWEIKSLDGLANPYFAMAAVIAGGVLGLREGYTLTSKDCLFDAATLTDTQRQELGITTRLPTSLAESLDELEKDTALQEVLGKTVVENYLIVKRLEGKRLGAMDAETRRRWLIERY</sequence>
<proteinExistence type="inferred from homology"/>
<comment type="similarity">
    <text evidence="2 3">Belongs to the glutamine synthetase family.</text>
</comment>
<dbReference type="InterPro" id="IPR014746">
    <property type="entry name" value="Gln_synth/guanido_kin_cat_dom"/>
</dbReference>
<evidence type="ECO:0000259" key="4">
    <source>
        <dbReference type="PROSITE" id="PS51986"/>
    </source>
</evidence>
<name>A0A2J5HYL1_9EURO</name>
<accession>A0A2J5HYL1</accession>
<dbReference type="AlphaFoldDB" id="A0A2J5HYL1"/>
<dbReference type="Pfam" id="PF00120">
    <property type="entry name" value="Gln-synt_C"/>
    <property type="match status" value="1"/>
</dbReference>
<dbReference type="InterPro" id="IPR006680">
    <property type="entry name" value="Amidohydro-rel"/>
</dbReference>
<gene>
    <name evidence="6" type="ORF">BDW42DRAFT_184761</name>
</gene>
<evidence type="ECO:0000256" key="1">
    <source>
        <dbReference type="ARBA" id="ARBA00021364"/>
    </source>
</evidence>
<dbReference type="GO" id="GO:0016787">
    <property type="term" value="F:hydrolase activity"/>
    <property type="evidence" value="ECO:0007669"/>
    <property type="project" value="InterPro"/>
</dbReference>
<dbReference type="SUPFAM" id="SSF55931">
    <property type="entry name" value="Glutamine synthetase/guanido kinase"/>
    <property type="match status" value="1"/>
</dbReference>
<evidence type="ECO:0000256" key="2">
    <source>
        <dbReference type="PROSITE-ProRule" id="PRU01330"/>
    </source>
</evidence>
<evidence type="ECO:0000313" key="6">
    <source>
        <dbReference type="EMBL" id="PLN82557.1"/>
    </source>
</evidence>
<dbReference type="Gene3D" id="3.10.20.70">
    <property type="entry name" value="Glutamine synthetase, N-terminal domain"/>
    <property type="match status" value="1"/>
</dbReference>
<reference evidence="7" key="1">
    <citation type="submission" date="2017-12" db="EMBL/GenBank/DDBJ databases">
        <authorList>
            <consortium name="DOE Joint Genome Institute"/>
            <person name="Mondo S.J."/>
            <person name="Kjaerbolling I."/>
            <person name="Vesth T.C."/>
            <person name="Frisvad J.C."/>
            <person name="Nybo J.L."/>
            <person name="Theobald S."/>
            <person name="Kuo A."/>
            <person name="Bowyer P."/>
            <person name="Matsuda Y."/>
            <person name="Lyhne E.K."/>
            <person name="Kogle M.E."/>
            <person name="Clum A."/>
            <person name="Lipzen A."/>
            <person name="Salamov A."/>
            <person name="Ngan C.Y."/>
            <person name="Daum C."/>
            <person name="Chiniquy J."/>
            <person name="Barry K."/>
            <person name="LaButti K."/>
            <person name="Haridas S."/>
            <person name="Simmons B.A."/>
            <person name="Magnuson J.K."/>
            <person name="Mortensen U.H."/>
            <person name="Larsen T.O."/>
            <person name="Grigoriev I.V."/>
            <person name="Baker S.E."/>
            <person name="Andersen M.R."/>
            <person name="Nordberg H.P."/>
            <person name="Cantor M.N."/>
            <person name="Hua S.X."/>
        </authorList>
    </citation>
    <scope>NUCLEOTIDE SEQUENCE [LARGE SCALE GENOMIC DNA]</scope>
    <source>
        <strain evidence="7">IBT 19404</strain>
    </source>
</reference>
<feature type="domain" description="GS beta-grasp" evidence="4">
    <location>
        <begin position="441"/>
        <end position="535"/>
    </location>
</feature>
<dbReference type="GO" id="GO:0004356">
    <property type="term" value="F:glutamine synthetase activity"/>
    <property type="evidence" value="ECO:0007669"/>
    <property type="project" value="InterPro"/>
</dbReference>
<dbReference type="SMART" id="SM01230">
    <property type="entry name" value="Gln-synt_C"/>
    <property type="match status" value="1"/>
</dbReference>
<dbReference type="Gene3D" id="3.30.590.10">
    <property type="entry name" value="Glutamine synthetase/guanido kinase, catalytic domain"/>
    <property type="match status" value="1"/>
</dbReference>
<dbReference type="PROSITE" id="PS51987">
    <property type="entry name" value="GS_CATALYTIC"/>
    <property type="match status" value="1"/>
</dbReference>
<dbReference type="PROSITE" id="PS51986">
    <property type="entry name" value="GS_BETA_GRASP"/>
    <property type="match status" value="1"/>
</dbReference>
<dbReference type="Proteomes" id="UP000235023">
    <property type="component" value="Unassembled WGS sequence"/>
</dbReference>
<dbReference type="InterPro" id="IPR032466">
    <property type="entry name" value="Metal_Hydrolase"/>
</dbReference>
<evidence type="ECO:0000256" key="3">
    <source>
        <dbReference type="RuleBase" id="RU000384"/>
    </source>
</evidence>
<evidence type="ECO:0000313" key="7">
    <source>
        <dbReference type="Proteomes" id="UP000235023"/>
    </source>
</evidence>
<organism evidence="6 7">
    <name type="scientific">Aspergillus taichungensis</name>
    <dbReference type="NCBI Taxonomy" id="482145"/>
    <lineage>
        <taxon>Eukaryota</taxon>
        <taxon>Fungi</taxon>
        <taxon>Dikarya</taxon>
        <taxon>Ascomycota</taxon>
        <taxon>Pezizomycotina</taxon>
        <taxon>Eurotiomycetes</taxon>
        <taxon>Eurotiomycetidae</taxon>
        <taxon>Eurotiales</taxon>
        <taxon>Aspergillaceae</taxon>
        <taxon>Aspergillus</taxon>
        <taxon>Aspergillus subgen. Circumdati</taxon>
    </lineage>
</organism>
<dbReference type="EMBL" id="KZ559526">
    <property type="protein sequence ID" value="PLN82557.1"/>
    <property type="molecule type" value="Genomic_DNA"/>
</dbReference>
<dbReference type="InterPro" id="IPR008146">
    <property type="entry name" value="Gln_synth_cat_dom"/>
</dbReference>
<feature type="domain" description="GS catalytic" evidence="5">
    <location>
        <begin position="542"/>
        <end position="862"/>
    </location>
</feature>
<evidence type="ECO:0000259" key="5">
    <source>
        <dbReference type="PROSITE" id="PS51987"/>
    </source>
</evidence>
<dbReference type="FunFam" id="3.30.590.10:FF:000013">
    <property type="entry name" value="Related to fluG protein"/>
    <property type="match status" value="1"/>
</dbReference>